<evidence type="ECO:0000313" key="7">
    <source>
        <dbReference type="Proteomes" id="UP000430272"/>
    </source>
</evidence>
<evidence type="ECO:0000256" key="5">
    <source>
        <dbReference type="ARBA" id="ARBA00023277"/>
    </source>
</evidence>
<comment type="caution">
    <text evidence="6">The sequence shown here is derived from an EMBL/GenBank/DDBJ whole genome shotgun (WGS) entry which is preliminary data.</text>
</comment>
<dbReference type="OrthoDB" id="7204076at2"/>
<dbReference type="GO" id="GO:0008674">
    <property type="term" value="F:2-dehydro-3-deoxy-6-phosphogalactonate aldolase activity"/>
    <property type="evidence" value="ECO:0007669"/>
    <property type="project" value="UniProtKB-EC"/>
</dbReference>
<reference evidence="6 7" key="1">
    <citation type="submission" date="2019-12" db="EMBL/GenBank/DDBJ databases">
        <title>Genomic-based taxomic classification of the family Erythrobacteraceae.</title>
        <authorList>
            <person name="Xu L."/>
        </authorList>
    </citation>
    <scope>NUCLEOTIDE SEQUENCE [LARGE SCALE GENOMIC DNA]</scope>
    <source>
        <strain evidence="6 7">JCM 17468</strain>
    </source>
</reference>
<sequence>MTLDDLIADGAAPIVAILRGIREDEIEDVAAALVEAGISIIEVPLNSPRPLASIRRLVDRFGESALCGAGTVTSVADVREVASAGGRLIVTPNTDQRVISEALSLGLEVIPGCQTPTEAFTAIAAGARRIKLFPAGTLGPNHLRALRDVLPDGTGIWAVGGTDRNSLRDWLSSGAEGIGVGSALYRKGDGRQDVGPRAADLVAAWKELKAGEGTE</sequence>
<dbReference type="PANTHER" id="PTHR30246:SF1">
    <property type="entry name" value="2-DEHYDRO-3-DEOXY-6-PHOSPHOGALACTONATE ALDOLASE-RELATED"/>
    <property type="match status" value="1"/>
</dbReference>
<dbReference type="InterPro" id="IPR031338">
    <property type="entry name" value="KDPG/KHG_AS_2"/>
</dbReference>
<accession>A0A844YBV8</accession>
<dbReference type="CDD" id="cd00452">
    <property type="entry name" value="KDPG_aldolase"/>
    <property type="match status" value="1"/>
</dbReference>
<comment type="pathway">
    <text evidence="1">Carbohydrate acid metabolism.</text>
</comment>
<evidence type="ECO:0000256" key="2">
    <source>
        <dbReference type="ARBA" id="ARBA00006906"/>
    </source>
</evidence>
<evidence type="ECO:0000256" key="1">
    <source>
        <dbReference type="ARBA" id="ARBA00004761"/>
    </source>
</evidence>
<dbReference type="PANTHER" id="PTHR30246">
    <property type="entry name" value="2-KETO-3-DEOXY-6-PHOSPHOGLUCONATE ALDOLASE"/>
    <property type="match status" value="1"/>
</dbReference>
<dbReference type="EMBL" id="WTYD01000001">
    <property type="protein sequence ID" value="MXO54448.1"/>
    <property type="molecule type" value="Genomic_DNA"/>
</dbReference>
<dbReference type="Gene3D" id="3.20.20.70">
    <property type="entry name" value="Aldolase class I"/>
    <property type="match status" value="1"/>
</dbReference>
<dbReference type="AlphaFoldDB" id="A0A844YBV8"/>
<evidence type="ECO:0000256" key="3">
    <source>
        <dbReference type="ARBA" id="ARBA00011233"/>
    </source>
</evidence>
<dbReference type="PROSITE" id="PS00160">
    <property type="entry name" value="ALDOLASE_KDPG_KHG_2"/>
    <property type="match status" value="1"/>
</dbReference>
<protein>
    <submittedName>
        <fullName evidence="6">2-dehydro-3-deoxy-6-phosphogalactonate aldolase</fullName>
        <ecNumber evidence="6">4.1.2.21</ecNumber>
    </submittedName>
</protein>
<evidence type="ECO:0000256" key="4">
    <source>
        <dbReference type="ARBA" id="ARBA00023239"/>
    </source>
</evidence>
<dbReference type="InterPro" id="IPR013785">
    <property type="entry name" value="Aldolase_TIM"/>
</dbReference>
<name>A0A844YBV8_9SPHN</name>
<keyword evidence="7" id="KW-1185">Reference proteome</keyword>
<keyword evidence="5" id="KW-0119">Carbohydrate metabolism</keyword>
<comment type="similarity">
    <text evidence="2">Belongs to the KHG/KDPG aldolase family.</text>
</comment>
<comment type="subunit">
    <text evidence="3">Homotrimer.</text>
</comment>
<dbReference type="NCBIfam" id="NF006600">
    <property type="entry name" value="PRK09140.1"/>
    <property type="match status" value="1"/>
</dbReference>
<keyword evidence="4 6" id="KW-0456">Lyase</keyword>
<dbReference type="RefSeq" id="WP_160661191.1">
    <property type="nucleotide sequence ID" value="NZ_BAABDV010000001.1"/>
</dbReference>
<dbReference type="Proteomes" id="UP000430272">
    <property type="component" value="Unassembled WGS sequence"/>
</dbReference>
<proteinExistence type="inferred from homology"/>
<gene>
    <name evidence="6" type="ORF">GRI47_10595</name>
</gene>
<dbReference type="EC" id="4.1.2.21" evidence="6"/>
<evidence type="ECO:0000313" key="6">
    <source>
        <dbReference type="EMBL" id="MXO54448.1"/>
    </source>
</evidence>
<dbReference type="InterPro" id="IPR000887">
    <property type="entry name" value="Aldlse_KDPG_KHG"/>
</dbReference>
<dbReference type="Pfam" id="PF01081">
    <property type="entry name" value="Aldolase"/>
    <property type="match status" value="1"/>
</dbReference>
<organism evidence="6 7">
    <name type="scientific">Qipengyuania pelagi</name>
    <dbReference type="NCBI Taxonomy" id="994320"/>
    <lineage>
        <taxon>Bacteria</taxon>
        <taxon>Pseudomonadati</taxon>
        <taxon>Pseudomonadota</taxon>
        <taxon>Alphaproteobacteria</taxon>
        <taxon>Sphingomonadales</taxon>
        <taxon>Erythrobacteraceae</taxon>
        <taxon>Qipengyuania</taxon>
    </lineage>
</organism>
<dbReference type="SUPFAM" id="SSF51569">
    <property type="entry name" value="Aldolase"/>
    <property type="match status" value="1"/>
</dbReference>